<keyword evidence="2" id="KW-1185">Reference proteome</keyword>
<evidence type="ECO:0008006" key="3">
    <source>
        <dbReference type="Google" id="ProtNLM"/>
    </source>
</evidence>
<dbReference type="EMBL" id="MRAD01000008">
    <property type="protein sequence ID" value="OOO61995.1"/>
    <property type="molecule type" value="Genomic_DNA"/>
</dbReference>
<dbReference type="RefSeq" id="WP_078024462.1">
    <property type="nucleotide sequence ID" value="NZ_JADPGM010000007.1"/>
</dbReference>
<gene>
    <name evidence="1" type="ORF">BS637_09335</name>
</gene>
<dbReference type="Pfam" id="PF06356">
    <property type="entry name" value="DUF1064"/>
    <property type="match status" value="1"/>
</dbReference>
<name>A0ABX3L353_9CLOT</name>
<comment type="caution">
    <text evidence="1">The sequence shown here is derived from an EMBL/GenBank/DDBJ whole genome shotgun (WGS) entry which is preliminary data.</text>
</comment>
<dbReference type="Gene3D" id="3.40.91.30">
    <property type="match status" value="1"/>
</dbReference>
<evidence type="ECO:0000313" key="1">
    <source>
        <dbReference type="EMBL" id="OOO61995.1"/>
    </source>
</evidence>
<dbReference type="InterPro" id="IPR009414">
    <property type="entry name" value="DUF1064"/>
</dbReference>
<dbReference type="Proteomes" id="UP000190206">
    <property type="component" value="Unassembled WGS sequence"/>
</dbReference>
<proteinExistence type="predicted"/>
<sequence length="133" mass="16110">MRWTEEQYEEYLKNRGKKVEKPKPKKQKYKNKGTWIDGVFFRSQLEAKRYCQLKLLFHAGEIAGFVLQPQFILQEGNRENRAITYSADFLVLNKDKTYTVEDTKGYESEQWKRTYKQFKLRYPNIELKILKEV</sequence>
<accession>A0ABX3L353</accession>
<evidence type="ECO:0000313" key="2">
    <source>
        <dbReference type="Proteomes" id="UP000190206"/>
    </source>
</evidence>
<organism evidence="1 2">
    <name type="scientific">Clostridium tepidum</name>
    <dbReference type="NCBI Taxonomy" id="1962263"/>
    <lineage>
        <taxon>Bacteria</taxon>
        <taxon>Bacillati</taxon>
        <taxon>Bacillota</taxon>
        <taxon>Clostridia</taxon>
        <taxon>Eubacteriales</taxon>
        <taxon>Clostridiaceae</taxon>
        <taxon>Clostridium</taxon>
    </lineage>
</organism>
<reference evidence="1 2" key="1">
    <citation type="submission" date="2016-12" db="EMBL/GenBank/DDBJ databases">
        <title>Clostridium tepidum sp. nov., a close relative of Clostridium sporogenes and Clostridium botulinum Group I.</title>
        <authorList>
            <person name="Dobritsa A.P."/>
            <person name="Kutumbaka K."/>
            <person name="Werner K."/>
            <person name="Samadpour M."/>
        </authorList>
    </citation>
    <scope>NUCLEOTIDE SEQUENCE [LARGE SCALE GENOMIC DNA]</scope>
    <source>
        <strain evidence="1 2">PE</strain>
    </source>
</reference>
<protein>
    <recommendedName>
        <fullName evidence="3">DUF1064 domain-containing protein</fullName>
    </recommendedName>
</protein>